<dbReference type="SUPFAM" id="SSF54427">
    <property type="entry name" value="NTF2-like"/>
    <property type="match status" value="1"/>
</dbReference>
<feature type="domain" description="DUF4440" evidence="1">
    <location>
        <begin position="12"/>
        <end position="117"/>
    </location>
</feature>
<dbReference type="RefSeq" id="WP_091392135.1">
    <property type="nucleotide sequence ID" value="NZ_BKAI01000002.1"/>
</dbReference>
<dbReference type="OrthoDB" id="997066at2"/>
<accession>A0A1G8TBC5</accession>
<dbReference type="InterPro" id="IPR032710">
    <property type="entry name" value="NTF2-like_dom_sf"/>
</dbReference>
<dbReference type="Pfam" id="PF14534">
    <property type="entry name" value="DUF4440"/>
    <property type="match status" value="1"/>
</dbReference>
<dbReference type="Gene3D" id="3.10.450.50">
    <property type="match status" value="1"/>
</dbReference>
<dbReference type="AlphaFoldDB" id="A0A1G8TBC5"/>
<keyword evidence="3" id="KW-1185">Reference proteome</keyword>
<evidence type="ECO:0000259" key="1">
    <source>
        <dbReference type="Pfam" id="PF14534"/>
    </source>
</evidence>
<protein>
    <recommendedName>
        <fullName evidence="1">DUF4440 domain-containing protein</fullName>
    </recommendedName>
</protein>
<name>A0A1G8TBC5_9FLAO</name>
<reference evidence="2 3" key="1">
    <citation type="submission" date="2016-10" db="EMBL/GenBank/DDBJ databases">
        <authorList>
            <person name="de Groot N.N."/>
        </authorList>
    </citation>
    <scope>NUCLEOTIDE SEQUENCE [LARGE SCALE GENOMIC DNA]</scope>
    <source>
        <strain evidence="2 3">CGMCC 1.10076</strain>
    </source>
</reference>
<dbReference type="InterPro" id="IPR027843">
    <property type="entry name" value="DUF4440"/>
</dbReference>
<dbReference type="Proteomes" id="UP000199580">
    <property type="component" value="Unassembled WGS sequence"/>
</dbReference>
<proteinExistence type="predicted"/>
<gene>
    <name evidence="2" type="ORF">SAMN04487935_0884</name>
</gene>
<dbReference type="EMBL" id="FNEZ01000001">
    <property type="protein sequence ID" value="SDJ38225.1"/>
    <property type="molecule type" value="Genomic_DNA"/>
</dbReference>
<sequence length="136" mass="15159">MKTLTSAPATDIAALEQKLLHAISNGHFRTLDLLYHNNVIVHNSIGQTLTKTAFMEPFYLGHLSIDQITTSQQQISLYNDAAVVSVLLRMKGRNLGFPFEGTYRFMRTWNSFNGQWAVVGESSNVIYEGSSGFAND</sequence>
<organism evidence="2 3">
    <name type="scientific">Flavobacterium noncentrifugens</name>
    <dbReference type="NCBI Taxonomy" id="1128970"/>
    <lineage>
        <taxon>Bacteria</taxon>
        <taxon>Pseudomonadati</taxon>
        <taxon>Bacteroidota</taxon>
        <taxon>Flavobacteriia</taxon>
        <taxon>Flavobacteriales</taxon>
        <taxon>Flavobacteriaceae</taxon>
        <taxon>Flavobacterium</taxon>
    </lineage>
</organism>
<evidence type="ECO:0000313" key="3">
    <source>
        <dbReference type="Proteomes" id="UP000199580"/>
    </source>
</evidence>
<dbReference type="STRING" id="1128970.SAMN04487935_0884"/>
<evidence type="ECO:0000313" key="2">
    <source>
        <dbReference type="EMBL" id="SDJ38225.1"/>
    </source>
</evidence>